<evidence type="ECO:0000313" key="7">
    <source>
        <dbReference type="Proteomes" id="UP000247409"/>
    </source>
</evidence>
<evidence type="ECO:0000256" key="1">
    <source>
        <dbReference type="ARBA" id="ARBA00000971"/>
    </source>
</evidence>
<dbReference type="GO" id="GO:0005737">
    <property type="term" value="C:cytoplasm"/>
    <property type="evidence" value="ECO:0007669"/>
    <property type="project" value="TreeGrafter"/>
</dbReference>
<dbReference type="SUPFAM" id="SSF50891">
    <property type="entry name" value="Cyclophilin-like"/>
    <property type="match status" value="1"/>
</dbReference>
<dbReference type="PIRSF" id="PIRSF001467">
    <property type="entry name" value="Peptidylpro_ismrse"/>
    <property type="match status" value="1"/>
</dbReference>
<dbReference type="STRING" id="448386.A0A2V3ILH5"/>
<keyword evidence="7" id="KW-1185">Reference proteome</keyword>
<dbReference type="GO" id="GO:0006457">
    <property type="term" value="P:protein folding"/>
    <property type="evidence" value="ECO:0007669"/>
    <property type="project" value="InterPro"/>
</dbReference>
<evidence type="ECO:0000256" key="2">
    <source>
        <dbReference type="ARBA" id="ARBA00023110"/>
    </source>
</evidence>
<organism evidence="6 7">
    <name type="scientific">Gracilariopsis chorda</name>
    <dbReference type="NCBI Taxonomy" id="448386"/>
    <lineage>
        <taxon>Eukaryota</taxon>
        <taxon>Rhodophyta</taxon>
        <taxon>Florideophyceae</taxon>
        <taxon>Rhodymeniophycidae</taxon>
        <taxon>Gracilariales</taxon>
        <taxon>Gracilariaceae</taxon>
        <taxon>Gracilariopsis</taxon>
    </lineage>
</organism>
<dbReference type="OrthoDB" id="3423at2759"/>
<dbReference type="InterPro" id="IPR020892">
    <property type="entry name" value="Cyclophilin-type_PPIase_CS"/>
</dbReference>
<evidence type="ECO:0000256" key="3">
    <source>
        <dbReference type="ARBA" id="ARBA00023235"/>
    </source>
</evidence>
<comment type="caution">
    <text evidence="6">The sequence shown here is derived from an EMBL/GenBank/DDBJ whole genome shotgun (WGS) entry which is preliminary data.</text>
</comment>
<keyword evidence="3 4" id="KW-0413">Isomerase</keyword>
<dbReference type="EC" id="5.2.1.8" evidence="4"/>
<proteinExistence type="inferred from homology"/>
<dbReference type="AlphaFoldDB" id="A0A2V3ILH5"/>
<dbReference type="PANTHER" id="PTHR11071">
    <property type="entry name" value="PEPTIDYL-PROLYL CIS-TRANS ISOMERASE"/>
    <property type="match status" value="1"/>
</dbReference>
<dbReference type="Gene3D" id="2.40.100.10">
    <property type="entry name" value="Cyclophilin-like"/>
    <property type="match status" value="1"/>
</dbReference>
<dbReference type="PRINTS" id="PR00153">
    <property type="entry name" value="CSAPPISMRASE"/>
</dbReference>
<comment type="function">
    <text evidence="4">PPIases accelerate the folding of proteins. It catalyzes the cis-trans isomerization of proline imidic peptide bonds in oligopeptides.</text>
</comment>
<dbReference type="FunFam" id="2.40.100.10:FF:000001">
    <property type="entry name" value="Peptidyl-prolyl cis-trans isomerase"/>
    <property type="match status" value="1"/>
</dbReference>
<evidence type="ECO:0000256" key="4">
    <source>
        <dbReference type="RuleBase" id="RU363019"/>
    </source>
</evidence>
<evidence type="ECO:0000313" key="6">
    <source>
        <dbReference type="EMBL" id="PXF42935.1"/>
    </source>
</evidence>
<dbReference type="PANTHER" id="PTHR11071:SF561">
    <property type="entry name" value="PEPTIDYL-PROLYL CIS-TRANS ISOMERASE D-RELATED"/>
    <property type="match status" value="1"/>
</dbReference>
<dbReference type="InterPro" id="IPR029000">
    <property type="entry name" value="Cyclophilin-like_dom_sf"/>
</dbReference>
<dbReference type="InterPro" id="IPR024936">
    <property type="entry name" value="Cyclophilin-type_PPIase"/>
</dbReference>
<accession>A0A2V3ILH5</accession>
<keyword evidence="4" id="KW-0732">Signal</keyword>
<feature type="signal peptide" evidence="4">
    <location>
        <begin position="1"/>
        <end position="22"/>
    </location>
</feature>
<dbReference type="Proteomes" id="UP000247409">
    <property type="component" value="Unassembled WGS sequence"/>
</dbReference>
<comment type="similarity">
    <text evidence="4">Belongs to the cyclophilin-type PPIase family.</text>
</comment>
<dbReference type="GO" id="GO:0016018">
    <property type="term" value="F:cyclosporin A binding"/>
    <property type="evidence" value="ECO:0007669"/>
    <property type="project" value="TreeGrafter"/>
</dbReference>
<dbReference type="GO" id="GO:0003755">
    <property type="term" value="F:peptidyl-prolyl cis-trans isomerase activity"/>
    <property type="evidence" value="ECO:0007669"/>
    <property type="project" value="UniProtKB-UniRule"/>
</dbReference>
<feature type="chain" id="PRO_5015796469" description="Peptidyl-prolyl cis-trans isomerase" evidence="4">
    <location>
        <begin position="23"/>
        <end position="198"/>
    </location>
</feature>
<feature type="domain" description="PPIase cyclophilin-type" evidence="5">
    <location>
        <begin position="30"/>
        <end position="187"/>
    </location>
</feature>
<dbReference type="InterPro" id="IPR002130">
    <property type="entry name" value="Cyclophilin-type_PPIase_dom"/>
</dbReference>
<dbReference type="PROSITE" id="PS50072">
    <property type="entry name" value="CSA_PPIASE_2"/>
    <property type="match status" value="1"/>
</dbReference>
<dbReference type="EMBL" id="NBIV01000144">
    <property type="protein sequence ID" value="PXF42935.1"/>
    <property type="molecule type" value="Genomic_DNA"/>
</dbReference>
<keyword evidence="2 4" id="KW-0697">Rotamase</keyword>
<dbReference type="PROSITE" id="PS00170">
    <property type="entry name" value="CSA_PPIASE_1"/>
    <property type="match status" value="1"/>
</dbReference>
<reference evidence="6 7" key="1">
    <citation type="journal article" date="2018" name="Mol. Biol. Evol.">
        <title>Analysis of the draft genome of the red seaweed Gracilariopsis chorda provides insights into genome size evolution in Rhodophyta.</title>
        <authorList>
            <person name="Lee J."/>
            <person name="Yang E.C."/>
            <person name="Graf L."/>
            <person name="Yang J.H."/>
            <person name="Qiu H."/>
            <person name="Zel Zion U."/>
            <person name="Chan C.X."/>
            <person name="Stephens T.G."/>
            <person name="Weber A.P.M."/>
            <person name="Boo G.H."/>
            <person name="Boo S.M."/>
            <person name="Kim K.M."/>
            <person name="Shin Y."/>
            <person name="Jung M."/>
            <person name="Lee S.J."/>
            <person name="Yim H.S."/>
            <person name="Lee J.H."/>
            <person name="Bhattacharya D."/>
            <person name="Yoon H.S."/>
        </authorList>
    </citation>
    <scope>NUCLEOTIDE SEQUENCE [LARGE SCALE GENOMIC DNA]</scope>
    <source>
        <strain evidence="6 7">SKKU-2015</strain>
        <tissue evidence="6">Whole body</tissue>
    </source>
</reference>
<sequence length="198" mass="21889">MNSIRSLLFYACVFTLCSTIVAEKVTDKAFFDVEIGDEPVGRMVFELFGEAVPKTVENFKHLALHTKGFGYKGSIFHRIIPGFMAQGGDFENSDGTGGKSIYGAKFDDENFKLRHTSRGLLSMANAGPNTNGAQFFVLFKEAPWLDGRHVVFGKLSEGHNVLERLENVQTSRSDRPKKAVVVVDCGSIDVDTPYEVNL</sequence>
<gene>
    <name evidence="6" type="ORF">BWQ96_07313</name>
</gene>
<dbReference type="Pfam" id="PF00160">
    <property type="entry name" value="Pro_isomerase"/>
    <property type="match status" value="1"/>
</dbReference>
<evidence type="ECO:0000259" key="5">
    <source>
        <dbReference type="PROSITE" id="PS50072"/>
    </source>
</evidence>
<name>A0A2V3ILH5_9FLOR</name>
<comment type="catalytic activity">
    <reaction evidence="1 4">
        <text>[protein]-peptidylproline (omega=180) = [protein]-peptidylproline (omega=0)</text>
        <dbReference type="Rhea" id="RHEA:16237"/>
        <dbReference type="Rhea" id="RHEA-COMP:10747"/>
        <dbReference type="Rhea" id="RHEA-COMP:10748"/>
        <dbReference type="ChEBI" id="CHEBI:83833"/>
        <dbReference type="ChEBI" id="CHEBI:83834"/>
        <dbReference type="EC" id="5.2.1.8"/>
    </reaction>
</comment>
<protein>
    <recommendedName>
        <fullName evidence="4">Peptidyl-prolyl cis-trans isomerase</fullName>
        <shortName evidence="4">PPIase</shortName>
        <ecNumber evidence="4">5.2.1.8</ecNumber>
    </recommendedName>
</protein>